<dbReference type="FunFam" id="3.40.50.1390:FF:000001">
    <property type="entry name" value="DNA recombinase"/>
    <property type="match status" value="1"/>
</dbReference>
<dbReference type="CDD" id="cd03768">
    <property type="entry name" value="SR_ResInv"/>
    <property type="match status" value="1"/>
</dbReference>
<keyword evidence="4" id="KW-0238">DNA-binding</keyword>
<dbReference type="SMART" id="SM00857">
    <property type="entry name" value="Resolvase"/>
    <property type="match status" value="1"/>
</dbReference>
<dbReference type="PANTHER" id="PTHR30461:SF2">
    <property type="entry name" value="SERINE RECOMBINASE PINE-RELATED"/>
    <property type="match status" value="1"/>
</dbReference>
<name>A0A6J5KYX6_9CAUD</name>
<comment type="similarity">
    <text evidence="1">Belongs to the site-specific recombinase resolvase family.</text>
</comment>
<protein>
    <submittedName>
        <fullName evidence="8">PinR Site-specific recombinases, DNA invertase Pin homologs</fullName>
    </submittedName>
</protein>
<keyword evidence="2" id="KW-0229">DNA integration</keyword>
<feature type="active site" description="O-(5'-phospho-DNA)-serine intermediate" evidence="6">
    <location>
        <position position="9"/>
    </location>
</feature>
<dbReference type="InterPro" id="IPR006118">
    <property type="entry name" value="Recombinase_CS"/>
</dbReference>
<dbReference type="SUPFAM" id="SSF53041">
    <property type="entry name" value="Resolvase-like"/>
    <property type="match status" value="1"/>
</dbReference>
<proteinExistence type="inferred from homology"/>
<feature type="domain" description="Resolvase/invertase-type recombinase catalytic" evidence="7">
    <location>
        <begin position="1"/>
        <end position="134"/>
    </location>
</feature>
<reference evidence="8" key="1">
    <citation type="submission" date="2020-04" db="EMBL/GenBank/DDBJ databases">
        <authorList>
            <person name="Chiriac C."/>
            <person name="Salcher M."/>
            <person name="Ghai R."/>
            <person name="Kavagutti S V."/>
        </authorList>
    </citation>
    <scope>NUCLEOTIDE SEQUENCE</scope>
</reference>
<evidence type="ECO:0000256" key="1">
    <source>
        <dbReference type="ARBA" id="ARBA00009913"/>
    </source>
</evidence>
<evidence type="ECO:0000256" key="6">
    <source>
        <dbReference type="PIRSR" id="PIRSR606118-50"/>
    </source>
</evidence>
<keyword evidence="5" id="KW-0233">DNA recombination</keyword>
<evidence type="ECO:0000256" key="4">
    <source>
        <dbReference type="ARBA" id="ARBA00023125"/>
    </source>
</evidence>
<sequence length="203" mass="22716">MKIGYARISTRDQSLELQVDALKAAGCEKIYQEVASGVKTARLVLDDLMKNLRSGDTLIIWKLDRLGRNLVHLRQTVEELKNREVTFISLSEEINTTTAQGMLFFNFFGMIAEFERGMIVERVNAGLKSARARGKLGGRPKGLSGHAIDKAKIAESLYKDKSLSIRTICSQLGIGLSTFYRYLRFRGVDIGSSPIKKIIQCQN</sequence>
<evidence type="ECO:0000256" key="5">
    <source>
        <dbReference type="ARBA" id="ARBA00023172"/>
    </source>
</evidence>
<evidence type="ECO:0000256" key="2">
    <source>
        <dbReference type="ARBA" id="ARBA00022908"/>
    </source>
</evidence>
<evidence type="ECO:0000313" key="8">
    <source>
        <dbReference type="EMBL" id="CAB4127694.1"/>
    </source>
</evidence>
<dbReference type="InterPro" id="IPR006119">
    <property type="entry name" value="Resolv_N"/>
</dbReference>
<accession>A0A6J5KYX6</accession>
<organism evidence="8">
    <name type="scientific">uncultured Caudovirales phage</name>
    <dbReference type="NCBI Taxonomy" id="2100421"/>
    <lineage>
        <taxon>Viruses</taxon>
        <taxon>Duplodnaviria</taxon>
        <taxon>Heunggongvirae</taxon>
        <taxon>Uroviricota</taxon>
        <taxon>Caudoviricetes</taxon>
        <taxon>Peduoviridae</taxon>
        <taxon>Maltschvirus</taxon>
        <taxon>Maltschvirus maltsch</taxon>
    </lineage>
</organism>
<dbReference type="Pfam" id="PF02796">
    <property type="entry name" value="HTH_7"/>
    <property type="match status" value="1"/>
</dbReference>
<dbReference type="EMBL" id="LR796214">
    <property type="protein sequence ID" value="CAB4127694.1"/>
    <property type="molecule type" value="Genomic_DNA"/>
</dbReference>
<dbReference type="GO" id="GO:0003677">
    <property type="term" value="F:DNA binding"/>
    <property type="evidence" value="ECO:0007669"/>
    <property type="project" value="UniProtKB-KW"/>
</dbReference>
<gene>
    <name evidence="8" type="ORF">UFOVP93_32</name>
</gene>
<evidence type="ECO:0000259" key="7">
    <source>
        <dbReference type="PROSITE" id="PS51736"/>
    </source>
</evidence>
<dbReference type="PANTHER" id="PTHR30461">
    <property type="entry name" value="DNA-INVERTASE FROM LAMBDOID PROPHAGE"/>
    <property type="match status" value="1"/>
</dbReference>
<keyword evidence="3" id="KW-0230">DNA invertase</keyword>
<dbReference type="Gene3D" id="1.10.10.60">
    <property type="entry name" value="Homeodomain-like"/>
    <property type="match status" value="1"/>
</dbReference>
<dbReference type="InterPro" id="IPR050639">
    <property type="entry name" value="SSR_resolvase"/>
</dbReference>
<dbReference type="GO" id="GO:0015074">
    <property type="term" value="P:DNA integration"/>
    <property type="evidence" value="ECO:0007669"/>
    <property type="project" value="UniProtKB-KW"/>
</dbReference>
<dbReference type="Pfam" id="PF00239">
    <property type="entry name" value="Resolvase"/>
    <property type="match status" value="1"/>
</dbReference>
<dbReference type="InterPro" id="IPR036162">
    <property type="entry name" value="Resolvase-like_N_sf"/>
</dbReference>
<dbReference type="InterPro" id="IPR006120">
    <property type="entry name" value="Resolvase_HTH_dom"/>
</dbReference>
<dbReference type="PROSITE" id="PS00398">
    <property type="entry name" value="RECOMBINASES_2"/>
    <property type="match status" value="1"/>
</dbReference>
<evidence type="ECO:0000256" key="3">
    <source>
        <dbReference type="ARBA" id="ARBA00023100"/>
    </source>
</evidence>
<dbReference type="PROSITE" id="PS51736">
    <property type="entry name" value="RECOMBINASES_3"/>
    <property type="match status" value="1"/>
</dbReference>
<dbReference type="GO" id="GO:0000150">
    <property type="term" value="F:DNA strand exchange activity"/>
    <property type="evidence" value="ECO:0007669"/>
    <property type="project" value="UniProtKB-KW"/>
</dbReference>
<dbReference type="Gene3D" id="3.40.50.1390">
    <property type="entry name" value="Resolvase, N-terminal catalytic domain"/>
    <property type="match status" value="1"/>
</dbReference>